<dbReference type="EMBL" id="CP041692">
    <property type="protein sequence ID" value="QDP98042.1"/>
    <property type="molecule type" value="Genomic_DNA"/>
</dbReference>
<keyword evidence="3" id="KW-0249">Electron transport</keyword>
<dbReference type="InterPro" id="IPR013766">
    <property type="entry name" value="Thioredoxin_domain"/>
</dbReference>
<evidence type="ECO:0000256" key="6">
    <source>
        <dbReference type="NCBIfam" id="TIGR01068"/>
    </source>
</evidence>
<sequence>MATVDISADTFEKTITENDIVLVDFWAEWCGPCRQFGPVFSKSSDKHEDVVYAKLDTDANAELRDALGIQGIPTLMAFREGVLVFNQAGALPPQSLEEVVTAVKGLDMAEVHSQVEKMKAEQGEQPEG</sequence>
<reference evidence="8 9" key="1">
    <citation type="submission" date="2019-07" db="EMBL/GenBank/DDBJ databases">
        <title>Microlunatus dokdonensis sp. nov. isolated from the rhizospheric soil of the wild plant Elymus tsukushiensis.</title>
        <authorList>
            <person name="Ghim S.-Y."/>
            <person name="Hwang Y.-J."/>
            <person name="Son J.-S."/>
            <person name="Shin J.-H."/>
        </authorList>
    </citation>
    <scope>NUCLEOTIDE SEQUENCE [LARGE SCALE GENOMIC DNA]</scope>
    <source>
        <strain evidence="8 9">KUDC0627</strain>
    </source>
</reference>
<dbReference type="KEGG" id="mik:FOE78_20970"/>
<evidence type="ECO:0000256" key="1">
    <source>
        <dbReference type="ARBA" id="ARBA00008987"/>
    </source>
</evidence>
<comment type="similarity">
    <text evidence="1">Belongs to the thioredoxin family.</text>
</comment>
<evidence type="ECO:0000259" key="7">
    <source>
        <dbReference type="PROSITE" id="PS51352"/>
    </source>
</evidence>
<dbReference type="PANTHER" id="PTHR45663">
    <property type="entry name" value="GEO12009P1"/>
    <property type="match status" value="1"/>
</dbReference>
<dbReference type="PANTHER" id="PTHR45663:SF40">
    <property type="entry name" value="THIOREDOXIN 2"/>
    <property type="match status" value="1"/>
</dbReference>
<accession>A0A516Q3U8</accession>
<dbReference type="OrthoDB" id="9790390at2"/>
<name>A0A516Q3U8_9ACTN</name>
<proteinExistence type="inferred from homology"/>
<evidence type="ECO:0000256" key="3">
    <source>
        <dbReference type="ARBA" id="ARBA00022982"/>
    </source>
</evidence>
<evidence type="ECO:0000256" key="2">
    <source>
        <dbReference type="ARBA" id="ARBA00022448"/>
    </source>
</evidence>
<dbReference type="InterPro" id="IPR017937">
    <property type="entry name" value="Thioredoxin_CS"/>
</dbReference>
<dbReference type="InterPro" id="IPR005746">
    <property type="entry name" value="Thioredoxin"/>
</dbReference>
<keyword evidence="5" id="KW-0676">Redox-active center</keyword>
<organism evidence="8 9">
    <name type="scientific">Microlunatus elymi</name>
    <dbReference type="NCBI Taxonomy" id="2596828"/>
    <lineage>
        <taxon>Bacteria</taxon>
        <taxon>Bacillati</taxon>
        <taxon>Actinomycetota</taxon>
        <taxon>Actinomycetes</taxon>
        <taxon>Propionibacteriales</taxon>
        <taxon>Propionibacteriaceae</taxon>
        <taxon>Microlunatus</taxon>
    </lineage>
</organism>
<keyword evidence="2" id="KW-0813">Transport</keyword>
<keyword evidence="9" id="KW-1185">Reference proteome</keyword>
<feature type="domain" description="Thioredoxin" evidence="7">
    <location>
        <begin position="1"/>
        <end position="105"/>
    </location>
</feature>
<protein>
    <recommendedName>
        <fullName evidence="6">Thioredoxin</fullName>
    </recommendedName>
</protein>
<evidence type="ECO:0000313" key="9">
    <source>
        <dbReference type="Proteomes" id="UP000319263"/>
    </source>
</evidence>
<dbReference type="PRINTS" id="PR00421">
    <property type="entry name" value="THIOREDOXIN"/>
</dbReference>
<dbReference type="GO" id="GO:0005829">
    <property type="term" value="C:cytosol"/>
    <property type="evidence" value="ECO:0007669"/>
    <property type="project" value="TreeGrafter"/>
</dbReference>
<dbReference type="AlphaFoldDB" id="A0A516Q3U8"/>
<dbReference type="NCBIfam" id="TIGR01068">
    <property type="entry name" value="thioredoxin"/>
    <property type="match status" value="1"/>
</dbReference>
<evidence type="ECO:0000256" key="4">
    <source>
        <dbReference type="ARBA" id="ARBA00023157"/>
    </source>
</evidence>
<dbReference type="PROSITE" id="PS00194">
    <property type="entry name" value="THIOREDOXIN_1"/>
    <property type="match status" value="1"/>
</dbReference>
<dbReference type="Gene3D" id="3.40.30.10">
    <property type="entry name" value="Glutaredoxin"/>
    <property type="match status" value="1"/>
</dbReference>
<gene>
    <name evidence="8" type="primary">trxA</name>
    <name evidence="8" type="ORF">FOE78_20970</name>
</gene>
<evidence type="ECO:0000256" key="5">
    <source>
        <dbReference type="ARBA" id="ARBA00023284"/>
    </source>
</evidence>
<dbReference type="CDD" id="cd02947">
    <property type="entry name" value="TRX_family"/>
    <property type="match status" value="1"/>
</dbReference>
<dbReference type="PROSITE" id="PS51352">
    <property type="entry name" value="THIOREDOXIN_2"/>
    <property type="match status" value="1"/>
</dbReference>
<dbReference type="InterPro" id="IPR036249">
    <property type="entry name" value="Thioredoxin-like_sf"/>
</dbReference>
<dbReference type="GO" id="GO:0015035">
    <property type="term" value="F:protein-disulfide reductase activity"/>
    <property type="evidence" value="ECO:0007669"/>
    <property type="project" value="UniProtKB-UniRule"/>
</dbReference>
<dbReference type="SUPFAM" id="SSF52833">
    <property type="entry name" value="Thioredoxin-like"/>
    <property type="match status" value="1"/>
</dbReference>
<keyword evidence="4" id="KW-1015">Disulfide bond</keyword>
<dbReference type="Pfam" id="PF00085">
    <property type="entry name" value="Thioredoxin"/>
    <property type="match status" value="1"/>
</dbReference>
<evidence type="ECO:0000313" key="8">
    <source>
        <dbReference type="EMBL" id="QDP98042.1"/>
    </source>
</evidence>
<dbReference type="Proteomes" id="UP000319263">
    <property type="component" value="Chromosome"/>
</dbReference>
<dbReference type="RefSeq" id="WP_143987989.1">
    <property type="nucleotide sequence ID" value="NZ_CP041692.1"/>
</dbReference>